<proteinExistence type="predicted"/>
<gene>
    <name evidence="2" type="ORF">FPOA_08623</name>
</gene>
<comment type="caution">
    <text evidence="2">The sequence shown here is derived from an EMBL/GenBank/DDBJ whole genome shotgun (WGS) entry which is preliminary data.</text>
</comment>
<organism evidence="2 3">
    <name type="scientific">Fusarium poae</name>
    <dbReference type="NCBI Taxonomy" id="36050"/>
    <lineage>
        <taxon>Eukaryota</taxon>
        <taxon>Fungi</taxon>
        <taxon>Dikarya</taxon>
        <taxon>Ascomycota</taxon>
        <taxon>Pezizomycotina</taxon>
        <taxon>Sordariomycetes</taxon>
        <taxon>Hypocreomycetidae</taxon>
        <taxon>Hypocreales</taxon>
        <taxon>Nectriaceae</taxon>
        <taxon>Fusarium</taxon>
    </lineage>
</organism>
<dbReference type="AlphaFoldDB" id="A0A1B8AP49"/>
<evidence type="ECO:0000313" key="3">
    <source>
        <dbReference type="Proteomes" id="UP000091967"/>
    </source>
</evidence>
<dbReference type="Proteomes" id="UP000091967">
    <property type="component" value="Unassembled WGS sequence"/>
</dbReference>
<dbReference type="EMBL" id="LYXU01000003">
    <property type="protein sequence ID" value="OBS22287.1"/>
    <property type="molecule type" value="Genomic_DNA"/>
</dbReference>
<accession>A0A1B8AP49</accession>
<sequence>MFFAKIDLSGLGSSQDQTSSLNIWQINPGRTDQVVDAIVGREETTAPTSNAETDHSVPSQDGVLQVGQKKSDRWHEVTGRSTYLATAFVRPAIPPTTFGTDARLWRFTYMAILEEADTPAEWGRAKLRGAS</sequence>
<evidence type="ECO:0000313" key="2">
    <source>
        <dbReference type="EMBL" id="OBS22287.1"/>
    </source>
</evidence>
<evidence type="ECO:0000256" key="1">
    <source>
        <dbReference type="SAM" id="MobiDB-lite"/>
    </source>
</evidence>
<keyword evidence="3" id="KW-1185">Reference proteome</keyword>
<feature type="region of interest" description="Disordered" evidence="1">
    <location>
        <begin position="42"/>
        <end position="71"/>
    </location>
</feature>
<reference evidence="2 3" key="1">
    <citation type="submission" date="2016-06" db="EMBL/GenBank/DDBJ databases">
        <title>Living apart together: crosstalk between the core and supernumerary genomes in a fungal plant pathogen.</title>
        <authorList>
            <person name="Vanheule A."/>
            <person name="Audenaert K."/>
            <person name="Warris S."/>
            <person name="Van De Geest H."/>
            <person name="Schijlen E."/>
            <person name="Hofte M."/>
            <person name="De Saeger S."/>
            <person name="Haesaert G."/>
            <person name="Waalwijk C."/>
            <person name="Van Der Lee T."/>
        </authorList>
    </citation>
    <scope>NUCLEOTIDE SEQUENCE [LARGE SCALE GENOMIC DNA]</scope>
    <source>
        <strain evidence="2 3">2516</strain>
    </source>
</reference>
<protein>
    <submittedName>
        <fullName evidence="2">Uncharacterized protein</fullName>
    </submittedName>
</protein>
<feature type="compositionally biased region" description="Polar residues" evidence="1">
    <location>
        <begin position="45"/>
        <end position="59"/>
    </location>
</feature>
<name>A0A1B8AP49_FUSPO</name>